<evidence type="ECO:0008006" key="4">
    <source>
        <dbReference type="Google" id="ProtNLM"/>
    </source>
</evidence>
<accession>A0A4C1WWS1</accession>
<dbReference type="Proteomes" id="UP000299102">
    <property type="component" value="Unassembled WGS sequence"/>
</dbReference>
<sequence length="162" mass="18275">MFLRSAGFNHMILRLQKAIDNLMQWFQLWRTEVNVEKSAAIYFNYSIIKRTLVVPNSAPTLRISNNPIPCQHNYKYLGITLDKHPHFRVLSAHRCHSEVPTRVMTSRDSSRRGDPSGSPVGESRADGICISISHFECSGQRKNPEEEGMAAPTEESAACVCN</sequence>
<keyword evidence="3" id="KW-1185">Reference proteome</keyword>
<comment type="caution">
    <text evidence="2">The sequence shown here is derived from an EMBL/GenBank/DDBJ whole genome shotgun (WGS) entry which is preliminary data.</text>
</comment>
<proteinExistence type="predicted"/>
<dbReference type="AlphaFoldDB" id="A0A4C1WWS1"/>
<protein>
    <recommendedName>
        <fullName evidence="4">RNA-directed DNA polymerase from mobile element jockey</fullName>
    </recommendedName>
</protein>
<name>A0A4C1WWS1_EUMVA</name>
<evidence type="ECO:0000256" key="1">
    <source>
        <dbReference type="SAM" id="MobiDB-lite"/>
    </source>
</evidence>
<feature type="region of interest" description="Disordered" evidence="1">
    <location>
        <begin position="100"/>
        <end position="124"/>
    </location>
</feature>
<organism evidence="2 3">
    <name type="scientific">Eumeta variegata</name>
    <name type="common">Bagworm moth</name>
    <name type="synonym">Eumeta japonica</name>
    <dbReference type="NCBI Taxonomy" id="151549"/>
    <lineage>
        <taxon>Eukaryota</taxon>
        <taxon>Metazoa</taxon>
        <taxon>Ecdysozoa</taxon>
        <taxon>Arthropoda</taxon>
        <taxon>Hexapoda</taxon>
        <taxon>Insecta</taxon>
        <taxon>Pterygota</taxon>
        <taxon>Neoptera</taxon>
        <taxon>Endopterygota</taxon>
        <taxon>Lepidoptera</taxon>
        <taxon>Glossata</taxon>
        <taxon>Ditrysia</taxon>
        <taxon>Tineoidea</taxon>
        <taxon>Psychidae</taxon>
        <taxon>Oiketicinae</taxon>
        <taxon>Eumeta</taxon>
    </lineage>
</organism>
<dbReference type="EMBL" id="BGZK01000660">
    <property type="protein sequence ID" value="GBP55092.1"/>
    <property type="molecule type" value="Genomic_DNA"/>
</dbReference>
<gene>
    <name evidence="2" type="ORF">EVAR_46389_1</name>
</gene>
<evidence type="ECO:0000313" key="3">
    <source>
        <dbReference type="Proteomes" id="UP000299102"/>
    </source>
</evidence>
<evidence type="ECO:0000313" key="2">
    <source>
        <dbReference type="EMBL" id="GBP55092.1"/>
    </source>
</evidence>
<reference evidence="2 3" key="1">
    <citation type="journal article" date="2019" name="Commun. Biol.">
        <title>The bagworm genome reveals a unique fibroin gene that provides high tensile strength.</title>
        <authorList>
            <person name="Kono N."/>
            <person name="Nakamura H."/>
            <person name="Ohtoshi R."/>
            <person name="Tomita M."/>
            <person name="Numata K."/>
            <person name="Arakawa K."/>
        </authorList>
    </citation>
    <scope>NUCLEOTIDE SEQUENCE [LARGE SCALE GENOMIC DNA]</scope>
</reference>